<organism evidence="4 5">
    <name type="scientific">Emericellopsis cladophorae</name>
    <dbReference type="NCBI Taxonomy" id="2686198"/>
    <lineage>
        <taxon>Eukaryota</taxon>
        <taxon>Fungi</taxon>
        <taxon>Dikarya</taxon>
        <taxon>Ascomycota</taxon>
        <taxon>Pezizomycotina</taxon>
        <taxon>Sordariomycetes</taxon>
        <taxon>Hypocreomycetidae</taxon>
        <taxon>Hypocreales</taxon>
        <taxon>Bionectriaceae</taxon>
        <taxon>Emericellopsis</taxon>
    </lineage>
</organism>
<dbReference type="AlphaFoldDB" id="A0A9P9XV11"/>
<dbReference type="PANTHER" id="PTHR10039:SF5">
    <property type="entry name" value="NACHT DOMAIN-CONTAINING PROTEIN"/>
    <property type="match status" value="1"/>
</dbReference>
<evidence type="ECO:0000256" key="2">
    <source>
        <dbReference type="PROSITE-ProRule" id="PRU00023"/>
    </source>
</evidence>
<dbReference type="Pfam" id="PF12796">
    <property type="entry name" value="Ank_2"/>
    <property type="match status" value="1"/>
</dbReference>
<dbReference type="Gene3D" id="3.40.50.1580">
    <property type="entry name" value="Nucleoside phosphorylase domain"/>
    <property type="match status" value="1"/>
</dbReference>
<dbReference type="InterPro" id="IPR002110">
    <property type="entry name" value="Ankyrin_rpt"/>
</dbReference>
<evidence type="ECO:0000256" key="1">
    <source>
        <dbReference type="ARBA" id="ARBA00022737"/>
    </source>
</evidence>
<dbReference type="Gene3D" id="3.40.50.300">
    <property type="entry name" value="P-loop containing nucleotide triphosphate hydrolases"/>
    <property type="match status" value="1"/>
</dbReference>
<dbReference type="Gene3D" id="1.25.40.20">
    <property type="entry name" value="Ankyrin repeat-containing domain"/>
    <property type="match status" value="1"/>
</dbReference>
<dbReference type="EMBL" id="JAGIXG020000072">
    <property type="protein sequence ID" value="KAI6778332.1"/>
    <property type="molecule type" value="Genomic_DNA"/>
</dbReference>
<feature type="domain" description="Nephrocystin 3-like N-terminal" evidence="3">
    <location>
        <begin position="304"/>
        <end position="500"/>
    </location>
</feature>
<reference evidence="4" key="2">
    <citation type="submission" date="2022-07" db="EMBL/GenBank/DDBJ databases">
        <authorList>
            <person name="Goncalves M.F.M."/>
            <person name="Hilario S."/>
            <person name="Van De Peer Y."/>
            <person name="Esteves A.C."/>
            <person name="Alves A."/>
        </authorList>
    </citation>
    <scope>NUCLEOTIDE SEQUENCE</scope>
    <source>
        <strain evidence="4">MUM 19.33</strain>
    </source>
</reference>
<feature type="repeat" description="ANK" evidence="2">
    <location>
        <begin position="876"/>
        <end position="908"/>
    </location>
</feature>
<dbReference type="InterPro" id="IPR056884">
    <property type="entry name" value="NPHP3-like_N"/>
</dbReference>
<dbReference type="InterPro" id="IPR036770">
    <property type="entry name" value="Ankyrin_rpt-contain_sf"/>
</dbReference>
<keyword evidence="1" id="KW-0677">Repeat</keyword>
<sequence length="1046" mass="116397">MQTRLPRCPARRDDFEIAIICALTCERNAVEAAFDEFWDEDGDRYGRANGDLNHYITGRDVIISKSVVQYDFGRQHPDKFVRKDSVEDNLGRANKDIRNLIAVFESDRGIDRLEERATQVLQELQQKLPRRRSGKYDSPGAAQDKLFKSDYHHKHQNKLNCICQSCLGDFDPVCPEALKSPCDDLGCDHSFLEPRPQRLTQSPAAHTGVIASGDLVLRSAAHRNKIFMETKAVAFEMEGAGVWDEVPCIVVKGVCDYADSHKHKGWQDYAAATAASERKEDCLRSLAFARLGARRHDIEPALAGTCDWLFATPEFREWCRRDRLADHHGVLWLKGKPGAGKSTLIKHALQYCQHHFLDHLIAAYFFNARGDASEKSPLGMLRSITYELIKHDDTIYRLFVPRYDDKTRLNGDKTRAGGRIMGLLKLYDWSFSELRDFLLEVIRWQGMQNGGAVKRPLLLLVDALDECSDDGVRIVVKTLETLSSCAAQANVTLRICLSSRYYPTITIQKHLPLYVDSIDGHSQDIAAYISDTLVGDNAELQAEIQRRADGVFLWVVLVVEQLNIAYDEGEIEAMWTALQSVPDNIEKIFEALRPLFLDELYYAIIWATGKKEVLTQHRLTSDDMRRRIISASRGLVEVRKPKSENLRNDDEQRFQVQFIHLSVNDFLFRQGRLGQLDPTLGPDPVSATHGRLWAICWRYIKQCIAWDHNDSVQRRPSAESVTQLQHDYPFLGYATRYIFAHADKAVSRPINIGGPGDPGLAARADSQEAVVSWLEKQATGLEWWVGFVRATAGDYETRENIDADLLYILSFGGYSNLARIVLATEQLRIKTDLNAQAQVGDYGTALCAAAARGSTKIVRILLAAGADVHLQAQVGDYGTALCAAAAGGSTETVQILLAAGADVHLQAHFGCYGTALCAAAAEGEIETVQILLAAGADVNFQAQVGHYGTALCAAQKNGYRDIEQLLLEAGIHPRSSSPDWTNTLIETEAQATATTQTAAPVEDAAIPAPAFLTGRIWRRLGLSAVAALLLSYVFDFFVYGESYGSI</sequence>
<proteinExistence type="predicted"/>
<dbReference type="PANTHER" id="PTHR10039">
    <property type="entry name" value="AMELOGENIN"/>
    <property type="match status" value="1"/>
</dbReference>
<protein>
    <recommendedName>
        <fullName evidence="3">Nephrocystin 3-like N-terminal domain-containing protein</fullName>
    </recommendedName>
</protein>
<dbReference type="OrthoDB" id="194358at2759"/>
<keyword evidence="2" id="KW-0040">ANK repeat</keyword>
<keyword evidence="5" id="KW-1185">Reference proteome</keyword>
<dbReference type="SUPFAM" id="SSF52540">
    <property type="entry name" value="P-loop containing nucleoside triphosphate hydrolases"/>
    <property type="match status" value="1"/>
</dbReference>
<accession>A0A9P9XV11</accession>
<dbReference type="Pfam" id="PF24883">
    <property type="entry name" value="NPHP3_N"/>
    <property type="match status" value="1"/>
</dbReference>
<dbReference type="SUPFAM" id="SSF53167">
    <property type="entry name" value="Purine and uridine phosphorylases"/>
    <property type="match status" value="1"/>
</dbReference>
<feature type="repeat" description="ANK" evidence="2">
    <location>
        <begin position="841"/>
        <end position="873"/>
    </location>
</feature>
<evidence type="ECO:0000313" key="4">
    <source>
        <dbReference type="EMBL" id="KAI6778332.1"/>
    </source>
</evidence>
<dbReference type="GO" id="GO:0009116">
    <property type="term" value="P:nucleoside metabolic process"/>
    <property type="evidence" value="ECO:0007669"/>
    <property type="project" value="InterPro"/>
</dbReference>
<dbReference type="RefSeq" id="XP_051359188.1">
    <property type="nucleotide sequence ID" value="XM_051509836.1"/>
</dbReference>
<feature type="repeat" description="ANK" evidence="2">
    <location>
        <begin position="914"/>
        <end position="943"/>
    </location>
</feature>
<dbReference type="PROSITE" id="PS50088">
    <property type="entry name" value="ANK_REPEAT"/>
    <property type="match status" value="3"/>
</dbReference>
<evidence type="ECO:0000259" key="3">
    <source>
        <dbReference type="Pfam" id="PF24883"/>
    </source>
</evidence>
<comment type="caution">
    <text evidence="4">The sequence shown here is derived from an EMBL/GenBank/DDBJ whole genome shotgun (WGS) entry which is preliminary data.</text>
</comment>
<dbReference type="PROSITE" id="PS50297">
    <property type="entry name" value="ANK_REP_REGION"/>
    <property type="match status" value="2"/>
</dbReference>
<dbReference type="InterPro" id="IPR027417">
    <property type="entry name" value="P-loop_NTPase"/>
</dbReference>
<dbReference type="InterPro" id="IPR035994">
    <property type="entry name" value="Nucleoside_phosphorylase_sf"/>
</dbReference>
<dbReference type="GO" id="GO:0003824">
    <property type="term" value="F:catalytic activity"/>
    <property type="evidence" value="ECO:0007669"/>
    <property type="project" value="InterPro"/>
</dbReference>
<dbReference type="GeneID" id="75829840"/>
<dbReference type="SUPFAM" id="SSF48403">
    <property type="entry name" value="Ankyrin repeat"/>
    <property type="match status" value="1"/>
</dbReference>
<reference evidence="4" key="1">
    <citation type="journal article" date="2021" name="J Fungi (Basel)">
        <title>Genomic and Metabolomic Analyses of the Marine Fungus Emericellopsis cladophorae: Insights into Saltwater Adaptability Mechanisms and Its Biosynthetic Potential.</title>
        <authorList>
            <person name="Goncalves M.F.M."/>
            <person name="Hilario S."/>
            <person name="Van de Peer Y."/>
            <person name="Esteves A.C."/>
            <person name="Alves A."/>
        </authorList>
    </citation>
    <scope>NUCLEOTIDE SEQUENCE</scope>
    <source>
        <strain evidence="4">MUM 19.33</strain>
    </source>
</reference>
<name>A0A9P9XV11_9HYPO</name>
<gene>
    <name evidence="4" type="ORF">J7T54_003339</name>
</gene>
<dbReference type="Pfam" id="PF00023">
    <property type="entry name" value="Ank"/>
    <property type="match status" value="1"/>
</dbReference>
<evidence type="ECO:0000313" key="5">
    <source>
        <dbReference type="Proteomes" id="UP001055219"/>
    </source>
</evidence>
<dbReference type="SMART" id="SM00248">
    <property type="entry name" value="ANK"/>
    <property type="match status" value="3"/>
</dbReference>
<dbReference type="Proteomes" id="UP001055219">
    <property type="component" value="Unassembled WGS sequence"/>
</dbReference>